<dbReference type="PROSITE" id="PS50850">
    <property type="entry name" value="MFS"/>
    <property type="match status" value="1"/>
</dbReference>
<feature type="compositionally biased region" description="Polar residues" evidence="6">
    <location>
        <begin position="15"/>
        <end position="31"/>
    </location>
</feature>
<feature type="transmembrane region" description="Helical" evidence="7">
    <location>
        <begin position="198"/>
        <end position="216"/>
    </location>
</feature>
<feature type="domain" description="Major facilitator superfamily (MFS) profile" evidence="8">
    <location>
        <begin position="120"/>
        <end position="631"/>
    </location>
</feature>
<evidence type="ECO:0000256" key="5">
    <source>
        <dbReference type="ARBA" id="ARBA00023136"/>
    </source>
</evidence>
<dbReference type="Gene3D" id="1.20.1250.20">
    <property type="entry name" value="MFS general substrate transporter like domains"/>
    <property type="match status" value="1"/>
</dbReference>
<proteinExistence type="predicted"/>
<dbReference type="Pfam" id="PF07690">
    <property type="entry name" value="MFS_1"/>
    <property type="match status" value="1"/>
</dbReference>
<keyword evidence="2" id="KW-0813">Transport</keyword>
<comment type="subcellular location">
    <subcellularLocation>
        <location evidence="1">Membrane</location>
        <topology evidence="1">Multi-pass membrane protein</topology>
    </subcellularLocation>
</comment>
<evidence type="ECO:0000313" key="9">
    <source>
        <dbReference type="EMBL" id="KAK4508105.1"/>
    </source>
</evidence>
<feature type="transmembrane region" description="Helical" evidence="7">
    <location>
        <begin position="403"/>
        <end position="427"/>
    </location>
</feature>
<dbReference type="InterPro" id="IPR036259">
    <property type="entry name" value="MFS_trans_sf"/>
</dbReference>
<protein>
    <recommendedName>
        <fullName evidence="8">Major facilitator superfamily (MFS) profile domain-containing protein</fullName>
    </recommendedName>
</protein>
<keyword evidence="5 7" id="KW-0472">Membrane</keyword>
<feature type="transmembrane region" description="Helical" evidence="7">
    <location>
        <begin position="531"/>
        <end position="548"/>
    </location>
</feature>
<evidence type="ECO:0000256" key="4">
    <source>
        <dbReference type="ARBA" id="ARBA00022989"/>
    </source>
</evidence>
<feature type="transmembrane region" description="Helical" evidence="7">
    <location>
        <begin position="166"/>
        <end position="186"/>
    </location>
</feature>
<evidence type="ECO:0000256" key="7">
    <source>
        <dbReference type="SAM" id="Phobius"/>
    </source>
</evidence>
<evidence type="ECO:0000313" key="10">
    <source>
        <dbReference type="Proteomes" id="UP001305779"/>
    </source>
</evidence>
<name>A0ABR0F3Y0_ZASCE</name>
<evidence type="ECO:0000259" key="8">
    <source>
        <dbReference type="PROSITE" id="PS50850"/>
    </source>
</evidence>
<accession>A0ABR0F3Y0</accession>
<feature type="transmembrane region" description="Helical" evidence="7">
    <location>
        <begin position="255"/>
        <end position="279"/>
    </location>
</feature>
<feature type="transmembrane region" description="Helical" evidence="7">
    <location>
        <begin position="497"/>
        <end position="519"/>
    </location>
</feature>
<dbReference type="InterPro" id="IPR020846">
    <property type="entry name" value="MFS_dom"/>
</dbReference>
<comment type="caution">
    <text evidence="9">The sequence shown here is derived from an EMBL/GenBank/DDBJ whole genome shotgun (WGS) entry which is preliminary data.</text>
</comment>
<dbReference type="SUPFAM" id="SSF103473">
    <property type="entry name" value="MFS general substrate transporter"/>
    <property type="match status" value="1"/>
</dbReference>
<keyword evidence="3 7" id="KW-0812">Transmembrane</keyword>
<dbReference type="PANTHER" id="PTHR23504">
    <property type="entry name" value="MAJOR FACILITATOR SUPERFAMILY DOMAIN-CONTAINING PROTEIN 10"/>
    <property type="match status" value="1"/>
</dbReference>
<feature type="transmembrane region" description="Helical" evidence="7">
    <location>
        <begin position="309"/>
        <end position="331"/>
    </location>
</feature>
<dbReference type="CDD" id="cd17330">
    <property type="entry name" value="MFS_SLC46_TetA_like"/>
    <property type="match status" value="1"/>
</dbReference>
<sequence length="648" mass="71077">MPVGQPDDDSRPKSAGSSSVQELDSAATTLIASGKRSFEDGKSYADVELEAYEEREQLRKRRKSWDSSTEHDEGEDEHEDGRLLATTEVNGTPDDEGEPAIPKDKDDQPVSWSSLPKKSQLAILTLARLSEPLTQTSLQSYMFYQLKSFKNPDGSTPSDSTVASQAGLLAAAFTGAQFMTAIMWGRLADWEGLGRKKVILIGLLGTTVGSLGFGFSESFAVAIFWRFVGGMLNGNMGVMRTMISEIVKEKRFQSRAFLLLPMTFNIGVIVGPLLGGLLADPVGSYPGLFGPGGALGGKNGNWMFTRWPYALPNLVNATFLAASALALIFGLEETLESLKDKPDYGLRLTRWISRKVFRRQPRQDYNPIMELEDPSDIELNHGNQKKPKTKAKLPFRRIWTPNLIFTLIAHGLLAMHVGTFNNLWFVFLSTPRYDPDGPNKTLHLPPHWRPHLPFSFTGGLALPPASIGMALAILGIIGINLQLLLYPRLSFRLGTLLSYRLALLFFPLTYLVAPFLSVIPSTTPPPTQASGPWVWMYLTFILCIQLMGRTFGLPSTAILVNNASPHPSVLGTVHGVAQSVSSATRTLGPVLFGWLYGVGLNKGVVGLAWWCMAGVAVLGNVAGRWVREGDGHEIWLEEDEEAEGKMGR</sequence>
<feature type="region of interest" description="Disordered" evidence="6">
    <location>
        <begin position="1"/>
        <end position="113"/>
    </location>
</feature>
<keyword evidence="10" id="KW-1185">Reference proteome</keyword>
<evidence type="ECO:0000256" key="3">
    <source>
        <dbReference type="ARBA" id="ARBA00022692"/>
    </source>
</evidence>
<gene>
    <name evidence="9" type="ORF">PRZ48_001843</name>
</gene>
<evidence type="ECO:0000256" key="6">
    <source>
        <dbReference type="SAM" id="MobiDB-lite"/>
    </source>
</evidence>
<keyword evidence="4 7" id="KW-1133">Transmembrane helix</keyword>
<feature type="compositionally biased region" description="Basic and acidic residues" evidence="6">
    <location>
        <begin position="36"/>
        <end position="45"/>
    </location>
</feature>
<organism evidence="9 10">
    <name type="scientific">Zasmidium cellare</name>
    <name type="common">Wine cellar mold</name>
    <name type="synonym">Racodium cellare</name>
    <dbReference type="NCBI Taxonomy" id="395010"/>
    <lineage>
        <taxon>Eukaryota</taxon>
        <taxon>Fungi</taxon>
        <taxon>Dikarya</taxon>
        <taxon>Ascomycota</taxon>
        <taxon>Pezizomycotina</taxon>
        <taxon>Dothideomycetes</taxon>
        <taxon>Dothideomycetidae</taxon>
        <taxon>Mycosphaerellales</taxon>
        <taxon>Mycosphaerellaceae</taxon>
        <taxon>Zasmidium</taxon>
    </lineage>
</organism>
<dbReference type="Proteomes" id="UP001305779">
    <property type="component" value="Unassembled WGS sequence"/>
</dbReference>
<dbReference type="PANTHER" id="PTHR23504:SF6">
    <property type="entry name" value="MULTIDRUG TRANSPORTER, PUTATIVE (AFU_ORTHOLOGUE AFUA_4G08740)-RELATED"/>
    <property type="match status" value="1"/>
</dbReference>
<evidence type="ECO:0000256" key="1">
    <source>
        <dbReference type="ARBA" id="ARBA00004141"/>
    </source>
</evidence>
<dbReference type="InterPro" id="IPR011701">
    <property type="entry name" value="MFS"/>
</dbReference>
<evidence type="ECO:0000256" key="2">
    <source>
        <dbReference type="ARBA" id="ARBA00022448"/>
    </source>
</evidence>
<feature type="transmembrane region" description="Helical" evidence="7">
    <location>
        <begin position="465"/>
        <end position="485"/>
    </location>
</feature>
<reference evidence="9 10" key="1">
    <citation type="journal article" date="2023" name="G3 (Bethesda)">
        <title>A chromosome-level genome assembly of Zasmidium syzygii isolated from banana leaves.</title>
        <authorList>
            <person name="van Westerhoven A.C."/>
            <person name="Mehrabi R."/>
            <person name="Talebi R."/>
            <person name="Steentjes M.B.F."/>
            <person name="Corcolon B."/>
            <person name="Chong P.A."/>
            <person name="Kema G.H.J."/>
            <person name="Seidl M.F."/>
        </authorList>
    </citation>
    <scope>NUCLEOTIDE SEQUENCE [LARGE SCALE GENOMIC DNA]</scope>
    <source>
        <strain evidence="9 10">P124</strain>
    </source>
</reference>
<dbReference type="EMBL" id="JAXOVC010000001">
    <property type="protein sequence ID" value="KAK4508105.1"/>
    <property type="molecule type" value="Genomic_DNA"/>
</dbReference>